<dbReference type="HAMAP" id="MF_01367">
    <property type="entry name" value="Ribosomal_uL14"/>
    <property type="match status" value="1"/>
</dbReference>
<dbReference type="AlphaFoldDB" id="A0A2H0FGL7"/>
<dbReference type="PANTHER" id="PTHR11761">
    <property type="entry name" value="50S/60S RIBOSOMAL PROTEIN L14/L23"/>
    <property type="match status" value="1"/>
</dbReference>
<keyword evidence="1 3" id="KW-0689">Ribosomal protein</keyword>
<evidence type="ECO:0000256" key="5">
    <source>
        <dbReference type="RuleBase" id="RU003950"/>
    </source>
</evidence>
<organism evidence="6 7">
    <name type="scientific">Candidatus Nealsonbacteria bacterium CG18_big_fil_WC_8_21_14_2_50_37_10</name>
    <dbReference type="NCBI Taxonomy" id="1974717"/>
    <lineage>
        <taxon>Bacteria</taxon>
        <taxon>Candidatus Nealsoniibacteriota</taxon>
    </lineage>
</organism>
<dbReference type="GO" id="GO:0003735">
    <property type="term" value="F:structural constituent of ribosome"/>
    <property type="evidence" value="ECO:0007669"/>
    <property type="project" value="InterPro"/>
</dbReference>
<dbReference type="CDD" id="cd00337">
    <property type="entry name" value="Ribosomal_uL14"/>
    <property type="match status" value="1"/>
</dbReference>
<dbReference type="InterPro" id="IPR005745">
    <property type="entry name" value="Ribosomal_uL14_bac-type"/>
</dbReference>
<dbReference type="PANTHER" id="PTHR11761:SF3">
    <property type="entry name" value="LARGE RIBOSOMAL SUBUNIT PROTEIN UL14M"/>
    <property type="match status" value="1"/>
</dbReference>
<keyword evidence="3 5" id="KW-0699">rRNA-binding</keyword>
<dbReference type="PROSITE" id="PS00049">
    <property type="entry name" value="RIBOSOMAL_L14"/>
    <property type="match status" value="1"/>
</dbReference>
<accession>A0A2H0FGL7</accession>
<dbReference type="GO" id="GO:0015934">
    <property type="term" value="C:large ribosomal subunit"/>
    <property type="evidence" value="ECO:0007669"/>
    <property type="project" value="InterPro"/>
</dbReference>
<comment type="subunit">
    <text evidence="3">Part of the 50S ribosomal subunit. Forms a cluster with proteins L3 and L19. In the 70S ribosome, L14 and L19 interact and together make contacts with the 16S rRNA in bridges B5 and B8.</text>
</comment>
<dbReference type="InterPro" id="IPR019972">
    <property type="entry name" value="Ribosomal_uL14_CS"/>
</dbReference>
<evidence type="ECO:0000256" key="3">
    <source>
        <dbReference type="HAMAP-Rule" id="MF_01367"/>
    </source>
</evidence>
<dbReference type="Pfam" id="PF00238">
    <property type="entry name" value="Ribosomal_L14"/>
    <property type="match status" value="1"/>
</dbReference>
<dbReference type="Gene3D" id="2.40.150.20">
    <property type="entry name" value="Ribosomal protein L14"/>
    <property type="match status" value="1"/>
</dbReference>
<dbReference type="GO" id="GO:0006412">
    <property type="term" value="P:translation"/>
    <property type="evidence" value="ECO:0007669"/>
    <property type="project" value="UniProtKB-UniRule"/>
</dbReference>
<dbReference type="SMART" id="SM01374">
    <property type="entry name" value="Ribosomal_L14"/>
    <property type="match status" value="1"/>
</dbReference>
<dbReference type="InterPro" id="IPR036853">
    <property type="entry name" value="Ribosomal_uL14_sf"/>
</dbReference>
<comment type="function">
    <text evidence="3 5">Binds to 23S rRNA. Forms part of two intersubunit bridges in the 70S ribosome.</text>
</comment>
<evidence type="ECO:0000256" key="2">
    <source>
        <dbReference type="ARBA" id="ARBA00023274"/>
    </source>
</evidence>
<dbReference type="SUPFAM" id="SSF50193">
    <property type="entry name" value="Ribosomal protein L14"/>
    <property type="match status" value="1"/>
</dbReference>
<evidence type="ECO:0000256" key="1">
    <source>
        <dbReference type="ARBA" id="ARBA00022980"/>
    </source>
</evidence>
<sequence>MIQPRTMLKVIDNTGAKILQCFTILGGTRHRYAQIGDVVVGTVKDAEPRRPVKKHDVVRAIIIRQKKAFKRTDGSYIRFDDNACVILEGKTTLPKGGRISGPMPREIKEKGFEKVAALAEELI</sequence>
<comment type="similarity">
    <text evidence="3 4">Belongs to the universal ribosomal protein uL14 family.</text>
</comment>
<evidence type="ECO:0000256" key="4">
    <source>
        <dbReference type="RuleBase" id="RU003949"/>
    </source>
</evidence>
<name>A0A2H0FGL7_9BACT</name>
<dbReference type="EMBL" id="PCUC01000137">
    <property type="protein sequence ID" value="PIQ05732.1"/>
    <property type="molecule type" value="Genomic_DNA"/>
</dbReference>
<gene>
    <name evidence="3 6" type="primary">rplN</name>
    <name evidence="6" type="ORF">COW72_02585</name>
</gene>
<protein>
    <recommendedName>
        <fullName evidence="3">Large ribosomal subunit protein uL14</fullName>
    </recommendedName>
</protein>
<keyword evidence="2 3" id="KW-0687">Ribonucleoprotein</keyword>
<evidence type="ECO:0000313" key="6">
    <source>
        <dbReference type="EMBL" id="PIQ05732.1"/>
    </source>
</evidence>
<dbReference type="NCBIfam" id="TIGR01067">
    <property type="entry name" value="rplN_bact"/>
    <property type="match status" value="1"/>
</dbReference>
<comment type="caution">
    <text evidence="6">The sequence shown here is derived from an EMBL/GenBank/DDBJ whole genome shotgun (WGS) entry which is preliminary data.</text>
</comment>
<dbReference type="InterPro" id="IPR000218">
    <property type="entry name" value="Ribosomal_uL14"/>
</dbReference>
<proteinExistence type="inferred from homology"/>
<dbReference type="Proteomes" id="UP000230778">
    <property type="component" value="Unassembled WGS sequence"/>
</dbReference>
<dbReference type="GO" id="GO:0070180">
    <property type="term" value="F:large ribosomal subunit rRNA binding"/>
    <property type="evidence" value="ECO:0007669"/>
    <property type="project" value="TreeGrafter"/>
</dbReference>
<keyword evidence="3 5" id="KW-0694">RNA-binding</keyword>
<evidence type="ECO:0000313" key="7">
    <source>
        <dbReference type="Proteomes" id="UP000230778"/>
    </source>
</evidence>
<reference evidence="6 7" key="1">
    <citation type="submission" date="2017-09" db="EMBL/GenBank/DDBJ databases">
        <title>Depth-based differentiation of microbial function through sediment-hosted aquifers and enrichment of novel symbionts in the deep terrestrial subsurface.</title>
        <authorList>
            <person name="Probst A.J."/>
            <person name="Ladd B."/>
            <person name="Jarett J.K."/>
            <person name="Geller-Mcgrath D.E."/>
            <person name="Sieber C.M."/>
            <person name="Emerson J.B."/>
            <person name="Anantharaman K."/>
            <person name="Thomas B.C."/>
            <person name="Malmstrom R."/>
            <person name="Stieglmeier M."/>
            <person name="Klingl A."/>
            <person name="Woyke T."/>
            <person name="Ryan C.M."/>
            <person name="Banfield J.F."/>
        </authorList>
    </citation>
    <scope>NUCLEOTIDE SEQUENCE [LARGE SCALE GENOMIC DNA]</scope>
    <source>
        <strain evidence="6">CG18_big_fil_WC_8_21_14_2_50_37_10</strain>
    </source>
</reference>